<keyword evidence="8" id="KW-0648">Protein biosynthesis</keyword>
<proteinExistence type="inferred from homology"/>
<keyword evidence="4" id="KW-0963">Cytoplasm</keyword>
<dbReference type="InterPro" id="IPR004364">
    <property type="entry name" value="Aa-tRNA-synt_II"/>
</dbReference>
<dbReference type="PANTHER" id="PTHR22594">
    <property type="entry name" value="ASPARTYL/LYSYL-TRNA SYNTHETASE"/>
    <property type="match status" value="1"/>
</dbReference>
<sequence>MYVDSGTVEDNIVYDQHVLVKMVYSNQCLERSSCQGTAAAVKNQDEEKEEQERRAIISRQANTSEKFYEKGDVDSKADGFEYTPKPKSALKKAQAKTTSAAVKNQDEEKKKQERRAIISRQANTSEKFYEKGDVDSKADGLEYTPKPKSALKRAQAKTTAAAVKNQDEEKEKQERRAIISRQANTSEKFYEKGDLEKLKEAKKTAAAKNQDKEKEKQERRAKKIEEARRIKIWEDKTLPTAKVIKIKDSTEHRERRVKIQGWVHHLRREGKKLLFIQLRDGTGYLQCVLTNLLSSTYEAITLTTESSVILFGKVMELPPGSHHKAPGDHELIVDYWELICGAPSGGTYYILDKKSNVDLQLDNRHIVIRGTNTSKNLKAASLVTQLIREHHLDRGYMEVHPPCIVQTKTEGGSSLFELQYYGKKAYLTQSSHLYLESVIAALGDVFSIQKSFRAEKSRTRRHLSEFTHIEAEFPFITFENLLEKIEDLVVSVCDRIKNPNNPLGQLVFEINPDFRTPRRPFKRMSYTEVIQYLKDNNFKKSDGTFYKLEDDISEGTERTMINKINEPILVCRFPAAIKPFYMKKCSDDPQLTESVDLLMPGVGENLGASMRIDNYDELIKAFIEKKIEPSTYYWYSDQRKFGSCAHGGYGLGLERFLIWILNLDHICDACLYPRILDRYKP</sequence>
<evidence type="ECO:0000256" key="12">
    <source>
        <dbReference type="SAM" id="MobiDB-lite"/>
    </source>
</evidence>
<evidence type="ECO:0000256" key="10">
    <source>
        <dbReference type="ARBA" id="ARBA00029886"/>
    </source>
</evidence>
<evidence type="ECO:0000313" key="14">
    <source>
        <dbReference type="EMBL" id="KAK2707689.1"/>
    </source>
</evidence>
<feature type="compositionally biased region" description="Basic and acidic residues" evidence="12">
    <location>
        <begin position="165"/>
        <end position="175"/>
    </location>
</feature>
<dbReference type="InterPro" id="IPR002312">
    <property type="entry name" value="Asp/Asn-tRNA-synth_IIb"/>
</dbReference>
<evidence type="ECO:0000256" key="7">
    <source>
        <dbReference type="ARBA" id="ARBA00022840"/>
    </source>
</evidence>
<dbReference type="InterPro" id="IPR012340">
    <property type="entry name" value="NA-bd_OB-fold"/>
</dbReference>
<feature type="region of interest" description="Disordered" evidence="12">
    <location>
        <begin position="201"/>
        <end position="222"/>
    </location>
</feature>
<keyword evidence="5" id="KW-0436">Ligase</keyword>
<keyword evidence="15" id="KW-1185">Reference proteome</keyword>
<dbReference type="GO" id="GO:0003676">
    <property type="term" value="F:nucleic acid binding"/>
    <property type="evidence" value="ECO:0007669"/>
    <property type="project" value="InterPro"/>
</dbReference>
<feature type="compositionally biased region" description="Basic and acidic residues" evidence="12">
    <location>
        <begin position="104"/>
        <end position="116"/>
    </location>
</feature>
<dbReference type="InterPro" id="IPR045864">
    <property type="entry name" value="aa-tRNA-synth_II/BPL/LPL"/>
</dbReference>
<organism evidence="14 15">
    <name type="scientific">Artemia franciscana</name>
    <name type="common">Brine shrimp</name>
    <name type="synonym">Artemia sanfranciscana</name>
    <dbReference type="NCBI Taxonomy" id="6661"/>
    <lineage>
        <taxon>Eukaryota</taxon>
        <taxon>Metazoa</taxon>
        <taxon>Ecdysozoa</taxon>
        <taxon>Arthropoda</taxon>
        <taxon>Crustacea</taxon>
        <taxon>Branchiopoda</taxon>
        <taxon>Anostraca</taxon>
        <taxon>Artemiidae</taxon>
        <taxon>Artemia</taxon>
    </lineage>
</organism>
<dbReference type="InterPro" id="IPR004522">
    <property type="entry name" value="Asn-tRNA-ligase"/>
</dbReference>
<evidence type="ECO:0000313" key="15">
    <source>
        <dbReference type="Proteomes" id="UP001187531"/>
    </source>
</evidence>
<reference evidence="14" key="1">
    <citation type="submission" date="2023-07" db="EMBL/GenBank/DDBJ databases">
        <title>Chromosome-level genome assembly of Artemia franciscana.</title>
        <authorList>
            <person name="Jo E."/>
        </authorList>
    </citation>
    <scope>NUCLEOTIDE SEQUENCE</scope>
    <source>
        <tissue evidence="14">Whole body</tissue>
    </source>
</reference>
<feature type="compositionally biased region" description="Basic and acidic residues" evidence="12">
    <location>
        <begin position="66"/>
        <end position="79"/>
    </location>
</feature>
<comment type="similarity">
    <text evidence="2">Belongs to the class-II aminoacyl-tRNA synthetase family.</text>
</comment>
<dbReference type="SUPFAM" id="SSF55681">
    <property type="entry name" value="Class II aaRS and biotin synthetases"/>
    <property type="match status" value="1"/>
</dbReference>
<dbReference type="PRINTS" id="PR01042">
    <property type="entry name" value="TRNASYNTHASP"/>
</dbReference>
<dbReference type="SUPFAM" id="SSF50249">
    <property type="entry name" value="Nucleic acid-binding proteins"/>
    <property type="match status" value="1"/>
</dbReference>
<protein>
    <recommendedName>
        <fullName evidence="3">asparagine--tRNA ligase</fullName>
        <ecNumber evidence="3">6.1.1.22</ecNumber>
    </recommendedName>
    <alternativeName>
        <fullName evidence="10">Asparaginyl-tRNA synthetase</fullName>
    </alternativeName>
</protein>
<dbReference type="GO" id="GO:0005737">
    <property type="term" value="C:cytoplasm"/>
    <property type="evidence" value="ECO:0007669"/>
    <property type="project" value="UniProtKB-SubCell"/>
</dbReference>
<keyword evidence="6" id="KW-0547">Nucleotide-binding</keyword>
<evidence type="ECO:0000256" key="3">
    <source>
        <dbReference type="ARBA" id="ARBA00012816"/>
    </source>
</evidence>
<evidence type="ECO:0000256" key="9">
    <source>
        <dbReference type="ARBA" id="ARBA00023146"/>
    </source>
</evidence>
<evidence type="ECO:0000256" key="2">
    <source>
        <dbReference type="ARBA" id="ARBA00008226"/>
    </source>
</evidence>
<evidence type="ECO:0000256" key="8">
    <source>
        <dbReference type="ARBA" id="ARBA00022917"/>
    </source>
</evidence>
<feature type="domain" description="Aminoacyl-transfer RNA synthetases class-II family profile" evidence="13">
    <location>
        <begin position="383"/>
        <end position="681"/>
    </location>
</feature>
<dbReference type="NCBIfam" id="TIGR00457">
    <property type="entry name" value="asnS"/>
    <property type="match status" value="1"/>
</dbReference>
<dbReference type="AlphaFoldDB" id="A0AA88HC78"/>
<evidence type="ECO:0000256" key="4">
    <source>
        <dbReference type="ARBA" id="ARBA00022490"/>
    </source>
</evidence>
<comment type="caution">
    <text evidence="14">The sequence shown here is derived from an EMBL/GenBank/DDBJ whole genome shotgun (WGS) entry which is preliminary data.</text>
</comment>
<evidence type="ECO:0000256" key="1">
    <source>
        <dbReference type="ARBA" id="ARBA00004496"/>
    </source>
</evidence>
<dbReference type="Proteomes" id="UP001187531">
    <property type="component" value="Unassembled WGS sequence"/>
</dbReference>
<feature type="region of interest" description="Disordered" evidence="12">
    <location>
        <begin position="40"/>
        <end position="175"/>
    </location>
</feature>
<dbReference type="EC" id="6.1.1.22" evidence="3"/>
<evidence type="ECO:0000256" key="5">
    <source>
        <dbReference type="ARBA" id="ARBA00022598"/>
    </source>
</evidence>
<comment type="subcellular location">
    <subcellularLocation>
        <location evidence="1">Cytoplasm</location>
    </subcellularLocation>
</comment>
<dbReference type="CDD" id="cd04323">
    <property type="entry name" value="AsnRS_cyto_like_N"/>
    <property type="match status" value="1"/>
</dbReference>
<feature type="compositionally biased region" description="Basic and acidic residues" evidence="12">
    <location>
        <begin position="127"/>
        <end position="140"/>
    </location>
</feature>
<gene>
    <name evidence="14" type="ORF">QYM36_015398</name>
</gene>
<dbReference type="GO" id="GO:0005524">
    <property type="term" value="F:ATP binding"/>
    <property type="evidence" value="ECO:0007669"/>
    <property type="project" value="UniProtKB-KW"/>
</dbReference>
<dbReference type="GO" id="GO:0006421">
    <property type="term" value="P:asparaginyl-tRNA aminoacylation"/>
    <property type="evidence" value="ECO:0007669"/>
    <property type="project" value="InterPro"/>
</dbReference>
<dbReference type="GO" id="GO:0004816">
    <property type="term" value="F:asparagine-tRNA ligase activity"/>
    <property type="evidence" value="ECO:0007669"/>
    <property type="project" value="UniProtKB-EC"/>
</dbReference>
<evidence type="ECO:0000256" key="6">
    <source>
        <dbReference type="ARBA" id="ARBA00022741"/>
    </source>
</evidence>
<dbReference type="PROSITE" id="PS50862">
    <property type="entry name" value="AA_TRNA_LIGASE_II"/>
    <property type="match status" value="1"/>
</dbReference>
<dbReference type="Gene3D" id="3.30.930.10">
    <property type="entry name" value="Bira Bifunctional Protein, Domain 2"/>
    <property type="match status" value="1"/>
</dbReference>
<dbReference type="InterPro" id="IPR006195">
    <property type="entry name" value="aa-tRNA-synth_II"/>
</dbReference>
<dbReference type="InterPro" id="IPR004365">
    <property type="entry name" value="NA-bd_OB_tRNA"/>
</dbReference>
<name>A0AA88HC78_ARTSF</name>
<evidence type="ECO:0000259" key="13">
    <source>
        <dbReference type="PROSITE" id="PS50862"/>
    </source>
</evidence>
<dbReference type="PANTHER" id="PTHR22594:SF16">
    <property type="entry name" value="ASPARAGINE--TRNA LIGASE, CYTOPLASMIC"/>
    <property type="match status" value="1"/>
</dbReference>
<dbReference type="EMBL" id="JAVRJZ010000019">
    <property type="protein sequence ID" value="KAK2707689.1"/>
    <property type="molecule type" value="Genomic_DNA"/>
</dbReference>
<evidence type="ECO:0000256" key="11">
    <source>
        <dbReference type="ARBA" id="ARBA00047844"/>
    </source>
</evidence>
<accession>A0AA88HC78</accession>
<dbReference type="Gene3D" id="2.40.50.140">
    <property type="entry name" value="Nucleic acid-binding proteins"/>
    <property type="match status" value="1"/>
</dbReference>
<comment type="catalytic activity">
    <reaction evidence="11">
        <text>tRNA(Asn) + L-asparagine + ATP = L-asparaginyl-tRNA(Asn) + AMP + diphosphate + H(+)</text>
        <dbReference type="Rhea" id="RHEA:11180"/>
        <dbReference type="Rhea" id="RHEA-COMP:9659"/>
        <dbReference type="Rhea" id="RHEA-COMP:9674"/>
        <dbReference type="ChEBI" id="CHEBI:15378"/>
        <dbReference type="ChEBI" id="CHEBI:30616"/>
        <dbReference type="ChEBI" id="CHEBI:33019"/>
        <dbReference type="ChEBI" id="CHEBI:58048"/>
        <dbReference type="ChEBI" id="CHEBI:78442"/>
        <dbReference type="ChEBI" id="CHEBI:78515"/>
        <dbReference type="ChEBI" id="CHEBI:456215"/>
        <dbReference type="EC" id="6.1.1.22"/>
    </reaction>
</comment>
<dbReference type="Pfam" id="PF00152">
    <property type="entry name" value="tRNA-synt_2"/>
    <property type="match status" value="1"/>
</dbReference>
<keyword evidence="9" id="KW-0030">Aminoacyl-tRNA synthetase</keyword>
<keyword evidence="7" id="KW-0067">ATP-binding</keyword>
<dbReference type="Pfam" id="PF01336">
    <property type="entry name" value="tRNA_anti-codon"/>
    <property type="match status" value="1"/>
</dbReference>